<dbReference type="InterPro" id="IPR025291">
    <property type="entry name" value="DUF4153"/>
</dbReference>
<reference evidence="2 3" key="1">
    <citation type="submission" date="2023-05" db="EMBL/GenBank/DDBJ databases">
        <title>Genome sequence of Pinibacter sp. MAH-24.</title>
        <authorList>
            <person name="Huq M.A."/>
        </authorList>
    </citation>
    <scope>NUCLEOTIDE SEQUENCE [LARGE SCALE GENOMIC DNA]</scope>
    <source>
        <strain evidence="2 3">MAH-24</strain>
    </source>
</reference>
<keyword evidence="1" id="KW-0472">Membrane</keyword>
<protein>
    <submittedName>
        <fullName evidence="2">DUF4173 domain-containing protein</fullName>
    </submittedName>
</protein>
<keyword evidence="1" id="KW-0812">Transmembrane</keyword>
<feature type="transmembrane region" description="Helical" evidence="1">
    <location>
        <begin position="328"/>
        <end position="349"/>
    </location>
</feature>
<feature type="transmembrane region" description="Helical" evidence="1">
    <location>
        <begin position="138"/>
        <end position="159"/>
    </location>
</feature>
<feature type="transmembrane region" description="Helical" evidence="1">
    <location>
        <begin position="29"/>
        <end position="46"/>
    </location>
</feature>
<feature type="transmembrane region" description="Helical" evidence="1">
    <location>
        <begin position="393"/>
        <end position="414"/>
    </location>
</feature>
<accession>A0ABT6R8T9</accession>
<feature type="transmembrane region" description="Helical" evidence="1">
    <location>
        <begin position="99"/>
        <end position="118"/>
    </location>
</feature>
<keyword evidence="3" id="KW-1185">Reference proteome</keyword>
<organism evidence="2 3">
    <name type="scientific">Pinibacter soli</name>
    <dbReference type="NCBI Taxonomy" id="3044211"/>
    <lineage>
        <taxon>Bacteria</taxon>
        <taxon>Pseudomonadati</taxon>
        <taxon>Bacteroidota</taxon>
        <taxon>Chitinophagia</taxon>
        <taxon>Chitinophagales</taxon>
        <taxon>Chitinophagaceae</taxon>
        <taxon>Pinibacter</taxon>
    </lineage>
</organism>
<feature type="transmembrane region" description="Helical" evidence="1">
    <location>
        <begin position="254"/>
        <end position="279"/>
    </location>
</feature>
<evidence type="ECO:0000313" key="2">
    <source>
        <dbReference type="EMBL" id="MDI3318831.1"/>
    </source>
</evidence>
<feature type="transmembrane region" description="Helical" evidence="1">
    <location>
        <begin position="189"/>
        <end position="205"/>
    </location>
</feature>
<sequence length="505" mass="58686">MNEQLRKLTLYVIGAFLFNILFYRELMALNTVFFDAFVISALFYLYPSARANVIVRWLLVANVVCLGTLLLHNTVLTKYAFICTLLLTVGFAEYTHRSAWYAGGSVFLNFFLFIGNLAETVSGALSGKKKRKSNWAKYVKFSIIPVAIAFVFFIIYAGANSVFASIVGNIANWLEINFKRFFFVFKPERIFFTLFGFYIIGSLLAKTRINYFSVTDIAHSDELVRRKKTVQRKFMMQPMQVKDFSIIGLKNENLTGVISLVLLNALLFFVNCIDINYVWMNFEFSPDKPLYKLVHEGTGLLIVSIILAMAVMLFFFKGNLNFYKKNKWLKYGTYLWIFQNAFLVLSVLLRDYYYIQHYGLAYKRIGVLFFLLMVLVGLITVFIKVYATKTSYFLFRVNAWAAVFLLVVATWVNWDVTMVRYNLAHRNEIALLDTDFLLGLSDRTLPVLYENKEVFVASDPTREENIDERVKRYLKDQEQYSWLSWNYADSKVKKYFSNANKTAAK</sequence>
<feature type="transmembrane region" description="Helical" evidence="1">
    <location>
        <begin position="361"/>
        <end position="386"/>
    </location>
</feature>
<dbReference type="Pfam" id="PF13687">
    <property type="entry name" value="DUF4153"/>
    <property type="match status" value="1"/>
</dbReference>
<gene>
    <name evidence="2" type="ORF">QJ048_03560</name>
</gene>
<name>A0ABT6R8T9_9BACT</name>
<feature type="transmembrane region" description="Helical" evidence="1">
    <location>
        <begin position="58"/>
        <end position="87"/>
    </location>
</feature>
<comment type="caution">
    <text evidence="2">The sequence shown here is derived from an EMBL/GenBank/DDBJ whole genome shotgun (WGS) entry which is preliminary data.</text>
</comment>
<evidence type="ECO:0000313" key="3">
    <source>
        <dbReference type="Proteomes" id="UP001226434"/>
    </source>
</evidence>
<feature type="transmembrane region" description="Helical" evidence="1">
    <location>
        <begin position="299"/>
        <end position="316"/>
    </location>
</feature>
<keyword evidence="1" id="KW-1133">Transmembrane helix</keyword>
<evidence type="ECO:0000256" key="1">
    <source>
        <dbReference type="SAM" id="Phobius"/>
    </source>
</evidence>
<dbReference type="RefSeq" id="WP_282332954.1">
    <property type="nucleotide sequence ID" value="NZ_JASBRG010000002.1"/>
</dbReference>
<dbReference type="EMBL" id="JASBRG010000002">
    <property type="protein sequence ID" value="MDI3318831.1"/>
    <property type="molecule type" value="Genomic_DNA"/>
</dbReference>
<dbReference type="Proteomes" id="UP001226434">
    <property type="component" value="Unassembled WGS sequence"/>
</dbReference>
<proteinExistence type="predicted"/>